<dbReference type="InterPro" id="IPR000109">
    <property type="entry name" value="POT_fam"/>
</dbReference>
<name>A0A2G5F3A3_AQUCA</name>
<dbReference type="InterPro" id="IPR036259">
    <property type="entry name" value="MFS_trans_sf"/>
</dbReference>
<feature type="transmembrane region" description="Helical" evidence="6">
    <location>
        <begin position="104"/>
        <end position="124"/>
    </location>
</feature>
<sequence>METIVDQKDEGNDIEKGCANNIVKVESIKAGGWNAMPYIMGNETFEKLASMSLIANLVVYLRTQYNLDGIAAVTIFTVWHGTCNFAPLLGAFISDAYIGKFKTLIFGSLSSTLGMVVLAITAALPHLRPHPCLNGIECEQAKPWQLSILMAGLGFLVLGAGGIRPCNIAFGVDQFDIRTEKGKKDVESFYNWYYLTFTLALLIALTVVVYIQNSISWAWGLALPATFMVLSVLVFLAGSHLYVYVLPNGSVFGGMVKVVVAAFRKRHLTGLEYSLYEGQTEPGAETKMAHTERFKCLDKAAVITDRDVFDDKGLPVNEWRLCSIKQVEQLKSLIGILPVWASGITCFIIMDQQHTFGVQQAMQTDTHIRKFQVPPGSLGLTSMIALSIYIPIYEHVLLPFSRKVNKKGIMLGDRMKAGIVMSILCMLSAGLLEGKRRDSALKNGSFVAPMSFVWLLPQFAFSGLTEALMGISLMEFFNSHLPANMRTVAGAFVFLNLAMAGYLNTCIVNSISSSRLHWLGGRDLNKNRLDYYYFTIGGLAVINFIYFMTFARRYVVNNDSMETVEAPLETTSNKDNKVTHDER</sequence>
<feature type="transmembrane region" description="Helical" evidence="6">
    <location>
        <begin position="452"/>
        <end position="477"/>
    </location>
</feature>
<dbReference type="CDD" id="cd17416">
    <property type="entry name" value="MFS_NPF1_2"/>
    <property type="match status" value="1"/>
</dbReference>
<feature type="transmembrane region" description="Helical" evidence="6">
    <location>
        <begin position="217"/>
        <end position="245"/>
    </location>
</feature>
<dbReference type="PANTHER" id="PTHR11654">
    <property type="entry name" value="OLIGOPEPTIDE TRANSPORTER-RELATED"/>
    <property type="match status" value="1"/>
</dbReference>
<comment type="similarity">
    <text evidence="2">Belongs to the major facilitator superfamily. Proton-dependent oligopeptide transporter (POT/PTR) (TC 2.A.17) family.</text>
</comment>
<dbReference type="Pfam" id="PF00854">
    <property type="entry name" value="PTR2"/>
    <property type="match status" value="1"/>
</dbReference>
<evidence type="ECO:0000256" key="2">
    <source>
        <dbReference type="ARBA" id="ARBA00005982"/>
    </source>
</evidence>
<dbReference type="InParanoid" id="A0A2G5F3A3"/>
<dbReference type="SUPFAM" id="SSF103473">
    <property type="entry name" value="MFS general substrate transporter"/>
    <property type="match status" value="1"/>
</dbReference>
<dbReference type="Gene3D" id="1.20.1250.20">
    <property type="entry name" value="MFS general substrate transporter like domains"/>
    <property type="match status" value="1"/>
</dbReference>
<feature type="transmembrane region" description="Helical" evidence="6">
    <location>
        <begin position="70"/>
        <end position="92"/>
    </location>
</feature>
<keyword evidence="3 6" id="KW-0812">Transmembrane</keyword>
<keyword evidence="8" id="KW-1185">Reference proteome</keyword>
<comment type="subcellular location">
    <subcellularLocation>
        <location evidence="1">Membrane</location>
        <topology evidence="1">Multi-pass membrane protein</topology>
    </subcellularLocation>
</comment>
<feature type="transmembrane region" description="Helical" evidence="6">
    <location>
        <begin position="376"/>
        <end position="393"/>
    </location>
</feature>
<proteinExistence type="inferred from homology"/>
<feature type="transmembrane region" description="Helical" evidence="6">
    <location>
        <begin position="144"/>
        <end position="170"/>
    </location>
</feature>
<dbReference type="OrthoDB" id="8904098at2759"/>
<accession>A0A2G5F3A3</accession>
<feature type="transmembrane region" description="Helical" evidence="6">
    <location>
        <begin position="531"/>
        <end position="551"/>
    </location>
</feature>
<evidence type="ECO:0008006" key="9">
    <source>
        <dbReference type="Google" id="ProtNLM"/>
    </source>
</evidence>
<evidence type="ECO:0000256" key="4">
    <source>
        <dbReference type="ARBA" id="ARBA00022989"/>
    </source>
</evidence>
<dbReference type="AlphaFoldDB" id="A0A2G5F3A3"/>
<dbReference type="FunCoup" id="A0A2G5F3A3">
    <property type="interactions" value="1"/>
</dbReference>
<keyword evidence="5 6" id="KW-0472">Membrane</keyword>
<evidence type="ECO:0000256" key="5">
    <source>
        <dbReference type="ARBA" id="ARBA00023136"/>
    </source>
</evidence>
<reference evidence="7 8" key="1">
    <citation type="submission" date="2017-09" db="EMBL/GenBank/DDBJ databases">
        <title>WGS assembly of Aquilegia coerulea Goldsmith.</title>
        <authorList>
            <person name="Hodges S."/>
            <person name="Kramer E."/>
            <person name="Nordborg M."/>
            <person name="Tomkins J."/>
            <person name="Borevitz J."/>
            <person name="Derieg N."/>
            <person name="Yan J."/>
            <person name="Mihaltcheva S."/>
            <person name="Hayes R.D."/>
            <person name="Rokhsar D."/>
        </authorList>
    </citation>
    <scope>NUCLEOTIDE SEQUENCE [LARGE SCALE GENOMIC DNA]</scope>
    <source>
        <strain evidence="8">cv. Goldsmith</strain>
    </source>
</reference>
<evidence type="ECO:0000313" key="7">
    <source>
        <dbReference type="EMBL" id="PIA62474.1"/>
    </source>
</evidence>
<feature type="transmembrane region" description="Helical" evidence="6">
    <location>
        <begin position="330"/>
        <end position="350"/>
    </location>
</feature>
<evidence type="ECO:0000313" key="8">
    <source>
        <dbReference type="Proteomes" id="UP000230069"/>
    </source>
</evidence>
<evidence type="ECO:0000256" key="1">
    <source>
        <dbReference type="ARBA" id="ARBA00004141"/>
    </source>
</evidence>
<organism evidence="7 8">
    <name type="scientific">Aquilegia coerulea</name>
    <name type="common">Rocky mountain columbine</name>
    <dbReference type="NCBI Taxonomy" id="218851"/>
    <lineage>
        <taxon>Eukaryota</taxon>
        <taxon>Viridiplantae</taxon>
        <taxon>Streptophyta</taxon>
        <taxon>Embryophyta</taxon>
        <taxon>Tracheophyta</taxon>
        <taxon>Spermatophyta</taxon>
        <taxon>Magnoliopsida</taxon>
        <taxon>Ranunculales</taxon>
        <taxon>Ranunculaceae</taxon>
        <taxon>Thalictroideae</taxon>
        <taxon>Aquilegia</taxon>
    </lineage>
</organism>
<feature type="transmembrane region" description="Helical" evidence="6">
    <location>
        <begin position="489"/>
        <end position="511"/>
    </location>
</feature>
<dbReference type="Proteomes" id="UP000230069">
    <property type="component" value="Unassembled WGS sequence"/>
</dbReference>
<dbReference type="GO" id="GO:0016020">
    <property type="term" value="C:membrane"/>
    <property type="evidence" value="ECO:0007669"/>
    <property type="project" value="UniProtKB-SubCell"/>
</dbReference>
<feature type="transmembrane region" description="Helical" evidence="6">
    <location>
        <begin position="191"/>
        <end position="211"/>
    </location>
</feature>
<evidence type="ECO:0000256" key="3">
    <source>
        <dbReference type="ARBA" id="ARBA00022692"/>
    </source>
</evidence>
<evidence type="ECO:0000256" key="6">
    <source>
        <dbReference type="SAM" id="Phobius"/>
    </source>
</evidence>
<gene>
    <name evidence="7" type="ORF">AQUCO_00200466v1</name>
</gene>
<dbReference type="EMBL" id="KZ305019">
    <property type="protein sequence ID" value="PIA62474.1"/>
    <property type="molecule type" value="Genomic_DNA"/>
</dbReference>
<protein>
    <recommendedName>
        <fullName evidence="9">Major facilitator superfamily (MFS) profile domain-containing protein</fullName>
    </recommendedName>
</protein>
<keyword evidence="4 6" id="KW-1133">Transmembrane helix</keyword>
<dbReference type="GO" id="GO:0022857">
    <property type="term" value="F:transmembrane transporter activity"/>
    <property type="evidence" value="ECO:0007669"/>
    <property type="project" value="InterPro"/>
</dbReference>
<feature type="transmembrane region" description="Helical" evidence="6">
    <location>
        <begin position="414"/>
        <end position="432"/>
    </location>
</feature>